<name>A0A062UK83_9PROT</name>
<accession>A0A062UK83</accession>
<dbReference type="GO" id="GO:0009306">
    <property type="term" value="P:protein secretion"/>
    <property type="evidence" value="ECO:0007669"/>
    <property type="project" value="InterPro"/>
</dbReference>
<evidence type="ECO:0000313" key="3">
    <source>
        <dbReference type="EMBL" id="KCZ59674.1"/>
    </source>
</evidence>
<dbReference type="eggNOG" id="COG3156">
    <property type="taxonomic scope" value="Bacteria"/>
</dbReference>
<dbReference type="InterPro" id="IPR045584">
    <property type="entry name" value="Pilin-like"/>
</dbReference>
<keyword evidence="4" id="KW-1185">Reference proteome</keyword>
<dbReference type="SUPFAM" id="SSF54523">
    <property type="entry name" value="Pili subunits"/>
    <property type="match status" value="1"/>
</dbReference>
<proteinExistence type="predicted"/>
<keyword evidence="1" id="KW-1133">Transmembrane helix</keyword>
<gene>
    <name evidence="3" type="ORF">HY30_13800</name>
</gene>
<organism evidence="3 4">
    <name type="scientific">Hyphomonas chukchiensis</name>
    <dbReference type="NCBI Taxonomy" id="1280947"/>
    <lineage>
        <taxon>Bacteria</taxon>
        <taxon>Pseudomonadati</taxon>
        <taxon>Pseudomonadota</taxon>
        <taxon>Alphaproteobacteria</taxon>
        <taxon>Hyphomonadales</taxon>
        <taxon>Hyphomonadaceae</taxon>
        <taxon>Hyphomonas</taxon>
    </lineage>
</organism>
<sequence>MKQSESGIVLVQVLVIVAFASAMTLTLMIVQDQAVAFERKSGDRLQAQALLRGAESSVVSAFRRDGQLGSSVDHYGEAWYLASQVPIDLPQGAFSVSVRDEQSRFNINNLANGNLAAKAMFARIVAAAKGDASWNDRLVAAIALGGPVSDMSDLAAFGFDETEITALTSIGCTLPDTTTINLNTASDTLVRALFDNPLSAGKLLALRSRGGYVTREDLSDASLLAPAGTGLTTQFISVEANINWSSADMYSRTLLARHTYGGGVNVQTIRRVTHKQ</sequence>
<dbReference type="STRING" id="1280947.HY30_13800"/>
<dbReference type="GO" id="GO:0016020">
    <property type="term" value="C:membrane"/>
    <property type="evidence" value="ECO:0007669"/>
    <property type="project" value="InterPro"/>
</dbReference>
<protein>
    <recommendedName>
        <fullName evidence="2">T2SS protein K second SAM-like domain-containing protein</fullName>
    </recommendedName>
</protein>
<reference evidence="3 4" key="1">
    <citation type="journal article" date="2014" name="Antonie Van Leeuwenhoek">
        <title>Hyphomonas beringensis sp. nov. and Hyphomonas chukchiensis sp. nov., isolated from surface seawater of the Bering Sea and Chukchi Sea.</title>
        <authorList>
            <person name="Li C."/>
            <person name="Lai Q."/>
            <person name="Li G."/>
            <person name="Dong C."/>
            <person name="Wang J."/>
            <person name="Liao Y."/>
            <person name="Shao Z."/>
        </authorList>
    </citation>
    <scope>NUCLEOTIDE SEQUENCE [LARGE SCALE GENOMIC DNA]</scope>
    <source>
        <strain evidence="3 4">BH-BN04-4</strain>
    </source>
</reference>
<dbReference type="RefSeq" id="WP_034737930.1">
    <property type="nucleotide sequence ID" value="NZ_CAXIAO010000016.1"/>
</dbReference>
<dbReference type="Proteomes" id="UP000027190">
    <property type="component" value="Unassembled WGS sequence"/>
</dbReference>
<feature type="transmembrane region" description="Helical" evidence="1">
    <location>
        <begin position="7"/>
        <end position="30"/>
    </location>
</feature>
<dbReference type="InterPro" id="IPR005628">
    <property type="entry name" value="GspK"/>
</dbReference>
<dbReference type="PATRIC" id="fig|1280947.3.peg.1087"/>
<dbReference type="AlphaFoldDB" id="A0A062UK83"/>
<dbReference type="PANTHER" id="PTHR38831:SF2">
    <property type="entry name" value="TYPE II SECRETION SYSTEM PROTEIN K"/>
    <property type="match status" value="1"/>
</dbReference>
<dbReference type="InterPro" id="IPR049179">
    <property type="entry name" value="T2SSK_SAM-like_2nd"/>
</dbReference>
<dbReference type="Pfam" id="PF03934">
    <property type="entry name" value="T2SSK"/>
    <property type="match status" value="1"/>
</dbReference>
<dbReference type="PANTHER" id="PTHR38831">
    <property type="entry name" value="TYPE II SECRETION SYSTEM PROTEIN K"/>
    <property type="match status" value="1"/>
</dbReference>
<keyword evidence="1" id="KW-0472">Membrane</keyword>
<feature type="domain" description="T2SS protein K second SAM-like" evidence="2">
    <location>
        <begin position="180"/>
        <end position="227"/>
    </location>
</feature>
<dbReference type="Gene3D" id="3.30.1300.30">
    <property type="entry name" value="GSPII I/J protein-like"/>
    <property type="match status" value="1"/>
</dbReference>
<comment type="caution">
    <text evidence="3">The sequence shown here is derived from an EMBL/GenBank/DDBJ whole genome shotgun (WGS) entry which is preliminary data.</text>
</comment>
<evidence type="ECO:0000259" key="2">
    <source>
        <dbReference type="Pfam" id="PF03934"/>
    </source>
</evidence>
<evidence type="ECO:0000313" key="4">
    <source>
        <dbReference type="Proteomes" id="UP000027190"/>
    </source>
</evidence>
<dbReference type="EMBL" id="AWFG01000013">
    <property type="protein sequence ID" value="KCZ59674.1"/>
    <property type="molecule type" value="Genomic_DNA"/>
</dbReference>
<keyword evidence="1" id="KW-0812">Transmembrane</keyword>
<evidence type="ECO:0000256" key="1">
    <source>
        <dbReference type="SAM" id="Phobius"/>
    </source>
</evidence>